<dbReference type="InterPro" id="IPR012878">
    <property type="entry name" value="Beta-AFase-like_GH127_cat"/>
</dbReference>
<dbReference type="InterPro" id="IPR008928">
    <property type="entry name" value="6-hairpin_glycosidase_sf"/>
</dbReference>
<keyword evidence="4" id="KW-0378">Hydrolase</keyword>
<dbReference type="PANTHER" id="PTHR43465">
    <property type="entry name" value="DUF1680 DOMAIN PROTEIN (AFU_ORTHOLOGUE AFUA_1G08910)"/>
    <property type="match status" value="1"/>
</dbReference>
<organism evidence="4 5">
    <name type="scientific">Qingshengfaniella alkalisoli</name>
    <dbReference type="NCBI Taxonomy" id="2599296"/>
    <lineage>
        <taxon>Bacteria</taxon>
        <taxon>Pseudomonadati</taxon>
        <taxon>Pseudomonadota</taxon>
        <taxon>Alphaproteobacteria</taxon>
        <taxon>Rhodobacterales</taxon>
        <taxon>Paracoccaceae</taxon>
        <taxon>Qingshengfaniella</taxon>
    </lineage>
</organism>
<dbReference type="InterPro" id="IPR049049">
    <property type="entry name" value="Beta-AFase-like_GH127_C"/>
</dbReference>
<protein>
    <submittedName>
        <fullName evidence="4">Glycoside hydrolase family 127 protein</fullName>
    </submittedName>
</protein>
<dbReference type="SUPFAM" id="SSF48208">
    <property type="entry name" value="Six-hairpin glycosidases"/>
    <property type="match status" value="1"/>
</dbReference>
<feature type="domain" description="Non-reducing end beta-L-arabinofuranosidase-like GH127 catalytic" evidence="1">
    <location>
        <begin position="15"/>
        <end position="414"/>
    </location>
</feature>
<evidence type="ECO:0000313" key="4">
    <source>
        <dbReference type="EMBL" id="QDY71039.1"/>
    </source>
</evidence>
<evidence type="ECO:0000259" key="2">
    <source>
        <dbReference type="Pfam" id="PF20736"/>
    </source>
</evidence>
<dbReference type="AlphaFoldDB" id="A0A5B8IAF0"/>
<dbReference type="Pfam" id="PF20736">
    <property type="entry name" value="Glyco_hydro127M"/>
    <property type="match status" value="1"/>
</dbReference>
<evidence type="ECO:0000313" key="5">
    <source>
        <dbReference type="Proteomes" id="UP000318483"/>
    </source>
</evidence>
<dbReference type="OrthoDB" id="9757939at2"/>
<evidence type="ECO:0000259" key="3">
    <source>
        <dbReference type="Pfam" id="PF20737"/>
    </source>
</evidence>
<dbReference type="InterPro" id="IPR049174">
    <property type="entry name" value="Beta-AFase-like"/>
</dbReference>
<dbReference type="Pfam" id="PF07944">
    <property type="entry name" value="Beta-AFase-like_GH127_cat"/>
    <property type="match status" value="1"/>
</dbReference>
<dbReference type="Proteomes" id="UP000318483">
    <property type="component" value="Plasmid unnamed3"/>
</dbReference>
<feature type="domain" description="Non-reducing end beta-L-arabinofuranosidase-like GH127 middle" evidence="2">
    <location>
        <begin position="427"/>
        <end position="519"/>
    </location>
</feature>
<feature type="domain" description="Non-reducing end beta-L-arabinofuranosidase-like GH127 C-terminal" evidence="3">
    <location>
        <begin position="523"/>
        <end position="631"/>
    </location>
</feature>
<gene>
    <name evidence="4" type="ORF">FPZ52_15085</name>
</gene>
<dbReference type="EMBL" id="CP042264">
    <property type="protein sequence ID" value="QDY71039.1"/>
    <property type="molecule type" value="Genomic_DNA"/>
</dbReference>
<dbReference type="InterPro" id="IPR049046">
    <property type="entry name" value="Beta-AFase-like_GH127_middle"/>
</dbReference>
<dbReference type="Pfam" id="PF20737">
    <property type="entry name" value="Glyco_hydro127C"/>
    <property type="match status" value="1"/>
</dbReference>
<reference evidence="4 5" key="1">
    <citation type="submission" date="2019-07" db="EMBL/GenBank/DDBJ databases">
        <title>Litoreibacter alkalisoli sp. nov., isolated from saline-alkaline soil.</title>
        <authorList>
            <person name="Wang S."/>
            <person name="Xu L."/>
            <person name="Xing Y.-T."/>
            <person name="Sun J.-Q."/>
        </authorList>
    </citation>
    <scope>NUCLEOTIDE SEQUENCE [LARGE SCALE GENOMIC DNA]</scope>
    <source>
        <strain evidence="4 5">LN3S51</strain>
        <plasmid evidence="4 5">unnamed3</plasmid>
    </source>
</reference>
<dbReference type="GO" id="GO:0005975">
    <property type="term" value="P:carbohydrate metabolic process"/>
    <property type="evidence" value="ECO:0007669"/>
    <property type="project" value="InterPro"/>
</dbReference>
<proteinExistence type="predicted"/>
<sequence>MTKPSRKSLAVPFTDVELTGAFWKERLDTVLETTIPTQYAKLEESGIRECMKRRDDNPPLYIPRNEHGFTQEIFRDSDAAKWIEAASYALRHRMDDTIVAQIEGIIDDLEAAQEPDGYLNLWYLRHEPENRWTNLRDNHELYCAGHMLEGALAYWQATGRRRLLDITERYLDHIRDMFGPEPGKRKGYPGHQEIELALIKLYHATGEQKHLELAKYFIDQRGQHPHYFIEEMQARGEANEDWVQGTLEYNQSHLPVREQTKVVGHAVRAMYMYAAMADMAAETADEDLARACRALWHDVVDRRMYVTGGFGPSASNEGFTEDWDLPNATAYAETCASVAMVFWARRMLDLELDGQYADIMELSLFNGALVGLSRKGDTYFYDNPLESDGSHHRWDWHFCPCCTMNVSRLIASVAGYFCSTGPGLAAMHIYGGIEAKLDIDGRPVTLSEASGYPYDGTVNVELGLDGPHSFTLALRVPGWAKDFTVRINGEAVTAFTENGYLRLNREWQDGDRVTLDLPMRGERLWAHPNVADDRGRVALRRGPLVYCVEAKDTPELPYLTLPRDAELATAKMNDFGGTVAIRAAARAIDTAGWGDDLYSPHPPRTDATTMTAIPYFLWNNRGANRMQVWIPESPAQAEG</sequence>
<dbReference type="GO" id="GO:0016787">
    <property type="term" value="F:hydrolase activity"/>
    <property type="evidence" value="ECO:0007669"/>
    <property type="project" value="UniProtKB-KW"/>
</dbReference>
<dbReference type="RefSeq" id="WP_146366455.1">
    <property type="nucleotide sequence ID" value="NZ_CP042264.1"/>
</dbReference>
<keyword evidence="5" id="KW-1185">Reference proteome</keyword>
<geneLocation type="plasmid" evidence="4 5">
    <name>unnamed3</name>
</geneLocation>
<accession>A0A5B8IAF0</accession>
<evidence type="ECO:0000259" key="1">
    <source>
        <dbReference type="Pfam" id="PF07944"/>
    </source>
</evidence>
<dbReference type="PANTHER" id="PTHR43465:SF2">
    <property type="entry name" value="DUF1680 DOMAIN PROTEIN (AFU_ORTHOLOGUE AFUA_1G08910)"/>
    <property type="match status" value="1"/>
</dbReference>
<dbReference type="KEGG" id="lit:FPZ52_15085"/>
<keyword evidence="4" id="KW-0614">Plasmid</keyword>
<name>A0A5B8IAF0_9RHOB</name>